<evidence type="ECO:0000313" key="2">
    <source>
        <dbReference type="EMBL" id="CAF4964441.1"/>
    </source>
</evidence>
<sequence>MNENPTSISMDDDEDPSASIDALV</sequence>
<evidence type="ECO:0000313" key="3">
    <source>
        <dbReference type="Proteomes" id="UP000676336"/>
    </source>
</evidence>
<feature type="non-terminal residue" evidence="2">
    <location>
        <position position="24"/>
    </location>
</feature>
<protein>
    <submittedName>
        <fullName evidence="2">Uncharacterized protein</fullName>
    </submittedName>
</protein>
<dbReference type="EMBL" id="CAJOBI010192025">
    <property type="protein sequence ID" value="CAF4964441.1"/>
    <property type="molecule type" value="Genomic_DNA"/>
</dbReference>
<dbReference type="AlphaFoldDB" id="A0A8S3CYI2"/>
<evidence type="ECO:0000256" key="1">
    <source>
        <dbReference type="SAM" id="MobiDB-lite"/>
    </source>
</evidence>
<organism evidence="2 3">
    <name type="scientific">Rotaria magnacalcarata</name>
    <dbReference type="NCBI Taxonomy" id="392030"/>
    <lineage>
        <taxon>Eukaryota</taxon>
        <taxon>Metazoa</taxon>
        <taxon>Spiralia</taxon>
        <taxon>Gnathifera</taxon>
        <taxon>Rotifera</taxon>
        <taxon>Eurotatoria</taxon>
        <taxon>Bdelloidea</taxon>
        <taxon>Philodinida</taxon>
        <taxon>Philodinidae</taxon>
        <taxon>Rotaria</taxon>
    </lineage>
</organism>
<name>A0A8S3CYI2_9BILA</name>
<accession>A0A8S3CYI2</accession>
<gene>
    <name evidence="2" type="ORF">SMN809_LOCUS54803</name>
</gene>
<dbReference type="Proteomes" id="UP000676336">
    <property type="component" value="Unassembled WGS sequence"/>
</dbReference>
<proteinExistence type="predicted"/>
<reference evidence="2" key="1">
    <citation type="submission" date="2021-02" db="EMBL/GenBank/DDBJ databases">
        <authorList>
            <person name="Nowell W R."/>
        </authorList>
    </citation>
    <scope>NUCLEOTIDE SEQUENCE</scope>
</reference>
<feature type="region of interest" description="Disordered" evidence="1">
    <location>
        <begin position="1"/>
        <end position="24"/>
    </location>
</feature>
<comment type="caution">
    <text evidence="2">The sequence shown here is derived from an EMBL/GenBank/DDBJ whole genome shotgun (WGS) entry which is preliminary data.</text>
</comment>